<evidence type="ECO:0000313" key="2">
    <source>
        <dbReference type="Proteomes" id="UP000280881"/>
    </source>
</evidence>
<dbReference type="OrthoDB" id="11417at2"/>
<name>A0A420W6T0_9BACT</name>
<evidence type="ECO:0000313" key="1">
    <source>
        <dbReference type="EMBL" id="RKQ61760.1"/>
    </source>
</evidence>
<dbReference type="AlphaFoldDB" id="A0A420W6T0"/>
<dbReference type="Gene3D" id="3.40.50.620">
    <property type="entry name" value="HUPs"/>
    <property type="match status" value="1"/>
</dbReference>
<gene>
    <name evidence="1" type="ORF">C7457_1207</name>
</gene>
<accession>A0A420W6T0</accession>
<evidence type="ECO:0008006" key="3">
    <source>
        <dbReference type="Google" id="ProtNLM"/>
    </source>
</evidence>
<protein>
    <recommendedName>
        <fullName evidence="3">Nucleotide-binding universal stress UspA family protein</fullName>
    </recommendedName>
</protein>
<sequence>MLFEKVLYPFDMRKASLNVKPYILKLKDAGCKEVHMVYVMIPSEWGLLSKEEFDSQEKLEALKGTMEEGFVDGLFKIFNKMKEISKEFEENGIKTRVVIIPGELDEVLSWYADKYGMKLVAIGVTSESLSFFRIGKIVDVIKAVKEPILIVKTPEEEDGEV</sequence>
<reference evidence="1 2" key="1">
    <citation type="submission" date="2018-10" db="EMBL/GenBank/DDBJ databases">
        <title>Genomic Encyclopedia of Type Strains, Phase IV (KMG-IV): sequencing the most valuable type-strain genomes for metagenomic binning, comparative biology and taxonomic classification.</title>
        <authorList>
            <person name="Goeker M."/>
        </authorList>
    </citation>
    <scope>NUCLEOTIDE SEQUENCE [LARGE SCALE GENOMIC DNA]</scope>
    <source>
        <strain evidence="1 2">DSM 15521</strain>
    </source>
</reference>
<keyword evidence="2" id="KW-1185">Reference proteome</keyword>
<organism evidence="1 2">
    <name type="scientific">Thermovibrio guaymasensis</name>
    <dbReference type="NCBI Taxonomy" id="240167"/>
    <lineage>
        <taxon>Bacteria</taxon>
        <taxon>Pseudomonadati</taxon>
        <taxon>Aquificota</taxon>
        <taxon>Aquificia</taxon>
        <taxon>Desulfurobacteriales</taxon>
        <taxon>Desulfurobacteriaceae</taxon>
        <taxon>Thermovibrio</taxon>
    </lineage>
</organism>
<dbReference type="SUPFAM" id="SSF52402">
    <property type="entry name" value="Adenine nucleotide alpha hydrolases-like"/>
    <property type="match status" value="1"/>
</dbReference>
<dbReference type="Proteomes" id="UP000280881">
    <property type="component" value="Unassembled WGS sequence"/>
</dbReference>
<dbReference type="EMBL" id="RBIE01000002">
    <property type="protein sequence ID" value="RKQ61760.1"/>
    <property type="molecule type" value="Genomic_DNA"/>
</dbReference>
<comment type="caution">
    <text evidence="1">The sequence shown here is derived from an EMBL/GenBank/DDBJ whole genome shotgun (WGS) entry which is preliminary data.</text>
</comment>
<proteinExistence type="predicted"/>
<dbReference type="InterPro" id="IPR014729">
    <property type="entry name" value="Rossmann-like_a/b/a_fold"/>
</dbReference>
<dbReference type="RefSeq" id="WP_121171079.1">
    <property type="nucleotide sequence ID" value="NZ_RBIE01000002.1"/>
</dbReference>